<evidence type="ECO:0008006" key="4">
    <source>
        <dbReference type="Google" id="ProtNLM"/>
    </source>
</evidence>
<gene>
    <name evidence="2" type="ORF">CCHR01_11856</name>
</gene>
<dbReference type="Proteomes" id="UP001243330">
    <property type="component" value="Unassembled WGS sequence"/>
</dbReference>
<organism evidence="2 3">
    <name type="scientific">Colletotrichum chrysophilum</name>
    <dbReference type="NCBI Taxonomy" id="1836956"/>
    <lineage>
        <taxon>Eukaryota</taxon>
        <taxon>Fungi</taxon>
        <taxon>Dikarya</taxon>
        <taxon>Ascomycota</taxon>
        <taxon>Pezizomycotina</taxon>
        <taxon>Sordariomycetes</taxon>
        <taxon>Hypocreomycetidae</taxon>
        <taxon>Glomerellales</taxon>
        <taxon>Glomerellaceae</taxon>
        <taxon>Colletotrichum</taxon>
        <taxon>Colletotrichum gloeosporioides species complex</taxon>
    </lineage>
</organism>
<dbReference type="EMBL" id="JAQOWY010000269">
    <property type="protein sequence ID" value="KAK1845530.1"/>
    <property type="molecule type" value="Genomic_DNA"/>
</dbReference>
<comment type="caution">
    <text evidence="2">The sequence shown here is derived from an EMBL/GenBank/DDBJ whole genome shotgun (WGS) entry which is preliminary data.</text>
</comment>
<reference evidence="2" key="1">
    <citation type="submission" date="2023-01" db="EMBL/GenBank/DDBJ databases">
        <title>Colletotrichum chrysophilum M932 genome sequence.</title>
        <authorList>
            <person name="Baroncelli R."/>
        </authorList>
    </citation>
    <scope>NUCLEOTIDE SEQUENCE</scope>
    <source>
        <strain evidence="2">M932</strain>
    </source>
</reference>
<keyword evidence="3" id="KW-1185">Reference proteome</keyword>
<evidence type="ECO:0000256" key="1">
    <source>
        <dbReference type="SAM" id="SignalP"/>
    </source>
</evidence>
<dbReference type="AlphaFoldDB" id="A0AAD9AEJ4"/>
<evidence type="ECO:0000313" key="2">
    <source>
        <dbReference type="EMBL" id="KAK1845530.1"/>
    </source>
</evidence>
<keyword evidence="1" id="KW-0732">Signal</keyword>
<sequence length="116" mass="13259">MGKRGLFPCLSGLFVCVLVVAAMERNVIELLHPWRWGRDGLKVRLILTMHSVLGISWPRPSGMGALPGNVVGRTRVREKEQKKKVARCGYFWSWRCGCFRERDWRSAQSTPQLSVC</sequence>
<evidence type="ECO:0000313" key="3">
    <source>
        <dbReference type="Proteomes" id="UP001243330"/>
    </source>
</evidence>
<accession>A0AAD9AEJ4</accession>
<feature type="signal peptide" evidence="1">
    <location>
        <begin position="1"/>
        <end position="21"/>
    </location>
</feature>
<name>A0AAD9AEJ4_9PEZI</name>
<feature type="chain" id="PRO_5042032470" description="Secreted protein" evidence="1">
    <location>
        <begin position="22"/>
        <end position="116"/>
    </location>
</feature>
<protein>
    <recommendedName>
        <fullName evidence="4">Secreted protein</fullName>
    </recommendedName>
</protein>
<proteinExistence type="predicted"/>